<dbReference type="PANTHER" id="PTHR48190">
    <property type="entry name" value="PROGRAMMED CELL DEATH PROTEIN 7"/>
    <property type="match status" value="1"/>
</dbReference>
<feature type="coiled-coil region" evidence="1">
    <location>
        <begin position="353"/>
        <end position="383"/>
    </location>
</feature>
<dbReference type="GO" id="GO:0005689">
    <property type="term" value="C:U12-type spliceosomal complex"/>
    <property type="evidence" value="ECO:0007669"/>
    <property type="project" value="TreeGrafter"/>
</dbReference>
<dbReference type="PANTHER" id="PTHR48190:SF2">
    <property type="entry name" value="PROGRAMMED CELL DEATH PROTEIN 7"/>
    <property type="match status" value="1"/>
</dbReference>
<dbReference type="CTD" id="10081"/>
<sequence>MDNIYHHASSETLHPPAYNAGYLEAPYTASFNIPPQCSATHQQTQPDHTAPLWPPGPGYNGNPYGYRCEFPPPSPEGGVGFGGPRMPLPYGFNPSIPPPPFGCPPPVHYPNAPVSTYSIREASSFQPFTGTQQYGAFPQTARHDSGQKEQRFEGFSERAARFPTQGKDYDRTSGETTQPEDKAALQRRQDQQWLGRFLKGKERTSRTQRHPSPRSCAPVAGLKGALCAAAQLVSRLEQSCETLRNSVEEESVWTDSYLLALNVKKELQDSLEVLSESEGLASWKSKLCRVAKRRARRLRARSRLQVEEREREQLITEKEAAIDKWRMQKIHEVEEKKKERELKLAADSVLCEVRKKQADVKRMQDILRSLEKLRKLRKEAASRKGVSTERQCDEAFSSRLEQLRCVMKRRTGIYSAEEKALMVMLEGEQEEERRREQEKQMKKEREKQLQRKRRVDAMLFGEELPAGCVLQPFRDYYTQAEHSLHALLQIRREWDVFVTPADHPDGSAVPPSWILPDGPCDAAWASALQSAD</sequence>
<dbReference type="InterPro" id="IPR031974">
    <property type="entry name" value="PDCD7"/>
</dbReference>
<dbReference type="InterPro" id="IPR052831">
    <property type="entry name" value="Apoptosis_promoter"/>
</dbReference>
<feature type="compositionally biased region" description="Basic and acidic residues" evidence="2">
    <location>
        <begin position="431"/>
        <end position="448"/>
    </location>
</feature>
<name>A0A6I9PMT0_9TELE</name>
<keyword evidence="3" id="KW-1185">Reference proteome</keyword>
<organism evidence="3 4">
    <name type="scientific">Notothenia coriiceps</name>
    <name type="common">black rockcod</name>
    <dbReference type="NCBI Taxonomy" id="8208"/>
    <lineage>
        <taxon>Eukaryota</taxon>
        <taxon>Metazoa</taxon>
        <taxon>Chordata</taxon>
        <taxon>Craniata</taxon>
        <taxon>Vertebrata</taxon>
        <taxon>Euteleostomi</taxon>
        <taxon>Actinopterygii</taxon>
        <taxon>Neopterygii</taxon>
        <taxon>Teleostei</taxon>
        <taxon>Neoteleostei</taxon>
        <taxon>Acanthomorphata</taxon>
        <taxon>Eupercaria</taxon>
        <taxon>Perciformes</taxon>
        <taxon>Notothenioidei</taxon>
        <taxon>Nototheniidae</taxon>
        <taxon>Notothenia</taxon>
    </lineage>
</organism>
<dbReference type="OrthoDB" id="2289628at2759"/>
<evidence type="ECO:0000256" key="1">
    <source>
        <dbReference type="SAM" id="Coils"/>
    </source>
</evidence>
<dbReference type="RefSeq" id="XP_010788483.1">
    <property type="nucleotide sequence ID" value="XM_010790181.1"/>
</dbReference>
<feature type="compositionally biased region" description="Basic and acidic residues" evidence="2">
    <location>
        <begin position="167"/>
        <end position="189"/>
    </location>
</feature>
<evidence type="ECO:0000313" key="4">
    <source>
        <dbReference type="RefSeq" id="XP_010788483.1"/>
    </source>
</evidence>
<proteinExistence type="predicted"/>
<feature type="compositionally biased region" description="Basic and acidic residues" evidence="2">
    <location>
        <begin position="142"/>
        <end position="160"/>
    </location>
</feature>
<keyword evidence="1" id="KW-0175">Coiled coil</keyword>
<gene>
    <name evidence="4" type="primary">pdcd7</name>
</gene>
<dbReference type="KEGG" id="ncc:104961832"/>
<feature type="region of interest" description="Disordered" evidence="2">
    <location>
        <begin position="427"/>
        <end position="448"/>
    </location>
</feature>
<feature type="coiled-coil region" evidence="1">
    <location>
        <begin position="297"/>
        <end position="324"/>
    </location>
</feature>
<evidence type="ECO:0000256" key="2">
    <source>
        <dbReference type="SAM" id="MobiDB-lite"/>
    </source>
</evidence>
<evidence type="ECO:0000313" key="3">
    <source>
        <dbReference type="Proteomes" id="UP000504611"/>
    </source>
</evidence>
<dbReference type="Pfam" id="PF16021">
    <property type="entry name" value="PDCD7"/>
    <property type="match status" value="1"/>
</dbReference>
<dbReference type="Proteomes" id="UP000504611">
    <property type="component" value="Unplaced"/>
</dbReference>
<dbReference type="GeneID" id="104961832"/>
<feature type="region of interest" description="Disordered" evidence="2">
    <location>
        <begin position="142"/>
        <end position="189"/>
    </location>
</feature>
<accession>A0A6I9PMT0</accession>
<reference evidence="4" key="1">
    <citation type="submission" date="2025-08" db="UniProtKB">
        <authorList>
            <consortium name="RefSeq"/>
        </authorList>
    </citation>
    <scope>IDENTIFICATION</scope>
    <source>
        <tissue evidence="4">Muscle</tissue>
    </source>
</reference>
<dbReference type="AlphaFoldDB" id="A0A6I9PMT0"/>
<protein>
    <submittedName>
        <fullName evidence="4">Programmed cell death protein 7</fullName>
    </submittedName>
</protein>